<accession>A0A8S5NJZ1</accession>
<evidence type="ECO:0000256" key="1">
    <source>
        <dbReference type="SAM" id="MobiDB-lite"/>
    </source>
</evidence>
<proteinExistence type="predicted"/>
<sequence length="481" mass="55248">MNFSLNALWNNIIRRGSGSGLTEIEFLELELQAWIDSGKRNQMIIGKRYFDGDHDILNKQRQAVDANGNTRTVNGLPNNRIVDNRYAELVDQKVSYLLSKPMEVRTDDEVYGEQLDAVFNQTFRRCLKNLGTDVLNCGIGYLHPYISNGELRFKRFAPEQVLPFWVDEEHEILDSFLRIYSVFTYEGTQPKIIWKVEHYTTGGIRRYIYTDSKKLIPDVEQTDADYLTVNGEPFNWDRVPLIAFKYNNRELPLISRVKGLQDALNELLSNYSDNMAEDIRSTILILEGYEGEDLSEFRRNLIAYGVIKVGTEDRKGDVRTLSIEVNADNYDLIIKLLKKAIIENGHGFDAKDDRMSNNPNQMNIRSIYSDIDLDANNMEMEFQASLEQLMWFVNTFLRISGTNPDKNKVEFIFNRDTPVNESEVIQNCKNSVGIISRETIVANHPWTKDTAEELARLEKENTEALMPDYAADGSAPNGAEE</sequence>
<dbReference type="Pfam" id="PF05133">
    <property type="entry name" value="SPP1_portal"/>
    <property type="match status" value="1"/>
</dbReference>
<reference evidence="2" key="1">
    <citation type="journal article" date="2021" name="Proc. Natl. Acad. Sci. U.S.A.">
        <title>A Catalog of Tens of Thousands of Viruses from Human Metagenomes Reveals Hidden Associations with Chronic Diseases.</title>
        <authorList>
            <person name="Tisza M.J."/>
            <person name="Buck C.B."/>
        </authorList>
    </citation>
    <scope>NUCLEOTIDE SEQUENCE</scope>
    <source>
        <strain evidence="2">CtsMn4</strain>
    </source>
</reference>
<dbReference type="EMBL" id="BK015180">
    <property type="protein sequence ID" value="DAD94676.1"/>
    <property type="molecule type" value="Genomic_DNA"/>
</dbReference>
<evidence type="ECO:0000313" key="2">
    <source>
        <dbReference type="EMBL" id="DAD94676.1"/>
    </source>
</evidence>
<name>A0A8S5NJZ1_9CAUD</name>
<protein>
    <submittedName>
        <fullName evidence="2">PORTAL PROTEIN</fullName>
    </submittedName>
</protein>
<feature type="region of interest" description="Disordered" evidence="1">
    <location>
        <begin position="461"/>
        <end position="481"/>
    </location>
</feature>
<dbReference type="InterPro" id="IPR021145">
    <property type="entry name" value="Portal_protein_SPP1_Gp6-like"/>
</dbReference>
<organism evidence="2">
    <name type="scientific">Siphoviridae sp. ctsMn4</name>
    <dbReference type="NCBI Taxonomy" id="2826485"/>
    <lineage>
        <taxon>Viruses</taxon>
        <taxon>Duplodnaviria</taxon>
        <taxon>Heunggongvirae</taxon>
        <taxon>Uroviricota</taxon>
        <taxon>Caudoviricetes</taxon>
    </lineage>
</organism>